<name>A0A9P9G8W3_FUSSL</name>
<dbReference type="EMBL" id="JAGTJS010000026">
    <property type="protein sequence ID" value="KAH7234368.1"/>
    <property type="molecule type" value="Genomic_DNA"/>
</dbReference>
<evidence type="ECO:0000313" key="3">
    <source>
        <dbReference type="Proteomes" id="UP000736672"/>
    </source>
</evidence>
<protein>
    <recommendedName>
        <fullName evidence="1">PD-(D/E)XK nuclease-like domain-containing protein</fullName>
    </recommendedName>
</protein>
<dbReference type="Proteomes" id="UP000736672">
    <property type="component" value="Unassembled WGS sequence"/>
</dbReference>
<dbReference type="Pfam" id="PF20516">
    <property type="entry name" value="PDDEXK_12"/>
    <property type="match status" value="1"/>
</dbReference>
<evidence type="ECO:0000259" key="1">
    <source>
        <dbReference type="Pfam" id="PF20516"/>
    </source>
</evidence>
<dbReference type="OrthoDB" id="5244165at2759"/>
<comment type="caution">
    <text evidence="2">The sequence shown here is derived from an EMBL/GenBank/DDBJ whole genome shotgun (WGS) entry which is preliminary data.</text>
</comment>
<gene>
    <name evidence="2" type="ORF">B0J15DRAFT_554894</name>
</gene>
<reference evidence="2" key="1">
    <citation type="journal article" date="2021" name="Nat. Commun.">
        <title>Genetic determinants of endophytism in the Arabidopsis root mycobiome.</title>
        <authorList>
            <person name="Mesny F."/>
            <person name="Miyauchi S."/>
            <person name="Thiergart T."/>
            <person name="Pickel B."/>
            <person name="Atanasova L."/>
            <person name="Karlsson M."/>
            <person name="Huettel B."/>
            <person name="Barry K.W."/>
            <person name="Haridas S."/>
            <person name="Chen C."/>
            <person name="Bauer D."/>
            <person name="Andreopoulos W."/>
            <person name="Pangilinan J."/>
            <person name="LaButti K."/>
            <person name="Riley R."/>
            <person name="Lipzen A."/>
            <person name="Clum A."/>
            <person name="Drula E."/>
            <person name="Henrissat B."/>
            <person name="Kohler A."/>
            <person name="Grigoriev I.V."/>
            <person name="Martin F.M."/>
            <person name="Hacquard S."/>
        </authorList>
    </citation>
    <scope>NUCLEOTIDE SEQUENCE</scope>
    <source>
        <strain evidence="2">FSSC 5 MPI-SDFR-AT-0091</strain>
    </source>
</reference>
<evidence type="ECO:0000313" key="2">
    <source>
        <dbReference type="EMBL" id="KAH7234368.1"/>
    </source>
</evidence>
<proteinExistence type="predicted"/>
<dbReference type="InterPro" id="IPR046797">
    <property type="entry name" value="PDDEXK_12"/>
</dbReference>
<organism evidence="2 3">
    <name type="scientific">Fusarium solani</name>
    <name type="common">Filamentous fungus</name>
    <dbReference type="NCBI Taxonomy" id="169388"/>
    <lineage>
        <taxon>Eukaryota</taxon>
        <taxon>Fungi</taxon>
        <taxon>Dikarya</taxon>
        <taxon>Ascomycota</taxon>
        <taxon>Pezizomycotina</taxon>
        <taxon>Sordariomycetes</taxon>
        <taxon>Hypocreomycetidae</taxon>
        <taxon>Hypocreales</taxon>
        <taxon>Nectriaceae</taxon>
        <taxon>Fusarium</taxon>
        <taxon>Fusarium solani species complex</taxon>
    </lineage>
</organism>
<keyword evidence="3" id="KW-1185">Reference proteome</keyword>
<accession>A0A9P9G8W3</accession>
<dbReference type="AlphaFoldDB" id="A0A9P9G8W3"/>
<sequence length="167" mass="18431">MEFFVLRSEPNGSLCVRAWQQLFETTGGGVGNLLWRRAMGDLGSTLTVEGRQGRQGRTLARMSHCWTLFWTTSPARSGNTTSFASISKAYIPKLEVGDYMQAKMVDYYLTLAGGDTMSLAKKRNKVNRSVSIDHTSYEPVQDQPIAVNIETKTPGSSKTEAEAQLSV</sequence>
<feature type="domain" description="PD-(D/E)XK nuclease-like" evidence="1">
    <location>
        <begin position="81"/>
        <end position="167"/>
    </location>
</feature>